<dbReference type="Pfam" id="PF01957">
    <property type="entry name" value="NfeD"/>
    <property type="match status" value="1"/>
</dbReference>
<dbReference type="Gene3D" id="2.40.50.140">
    <property type="entry name" value="Nucleic acid-binding proteins"/>
    <property type="match status" value="1"/>
</dbReference>
<dbReference type="InterPro" id="IPR012340">
    <property type="entry name" value="NA-bd_OB-fold"/>
</dbReference>
<evidence type="ECO:0000313" key="2">
    <source>
        <dbReference type="EMBL" id="GAI76731.1"/>
    </source>
</evidence>
<reference evidence="2" key="1">
    <citation type="journal article" date="2014" name="Front. Microbiol.">
        <title>High frequency of phylogenetically diverse reductive dehalogenase-homologous genes in deep subseafloor sedimentary metagenomes.</title>
        <authorList>
            <person name="Kawai M."/>
            <person name="Futagami T."/>
            <person name="Toyoda A."/>
            <person name="Takaki Y."/>
            <person name="Nishi S."/>
            <person name="Hori S."/>
            <person name="Arai W."/>
            <person name="Tsubouchi T."/>
            <person name="Morono Y."/>
            <person name="Uchiyama I."/>
            <person name="Ito T."/>
            <person name="Fujiyama A."/>
            <person name="Inagaki F."/>
            <person name="Takami H."/>
        </authorList>
    </citation>
    <scope>NUCLEOTIDE SEQUENCE</scope>
    <source>
        <strain evidence="2">Expedition CK06-06</strain>
    </source>
</reference>
<name>X1SC78_9ZZZZ</name>
<dbReference type="SUPFAM" id="SSF141322">
    <property type="entry name" value="NfeD domain-like"/>
    <property type="match status" value="1"/>
</dbReference>
<gene>
    <name evidence="2" type="ORF">S12H4_13650</name>
</gene>
<feature type="domain" description="NfeD-like C-terminal" evidence="1">
    <location>
        <begin position="1"/>
        <end position="39"/>
    </location>
</feature>
<organism evidence="2">
    <name type="scientific">marine sediment metagenome</name>
    <dbReference type="NCBI Taxonomy" id="412755"/>
    <lineage>
        <taxon>unclassified sequences</taxon>
        <taxon>metagenomes</taxon>
        <taxon>ecological metagenomes</taxon>
    </lineage>
</organism>
<proteinExistence type="predicted"/>
<comment type="caution">
    <text evidence="2">The sequence shown here is derived from an EMBL/GenBank/DDBJ whole genome shotgun (WGS) entry which is preliminary data.</text>
</comment>
<accession>X1SC78</accession>
<dbReference type="EMBL" id="BARW01006500">
    <property type="protein sequence ID" value="GAI76731.1"/>
    <property type="molecule type" value="Genomic_DNA"/>
</dbReference>
<protein>
    <recommendedName>
        <fullName evidence="1">NfeD-like C-terminal domain-containing protein</fullName>
    </recommendedName>
</protein>
<feature type="non-terminal residue" evidence="2">
    <location>
        <position position="1"/>
    </location>
</feature>
<evidence type="ECO:0000259" key="1">
    <source>
        <dbReference type="Pfam" id="PF01957"/>
    </source>
</evidence>
<sequence length="48" mass="5253">GQVIIKGELWGAESIDRNLDRGEEVMVVGQDGLKLIVRKAGSNSKRTE</sequence>
<dbReference type="AlphaFoldDB" id="X1SC78"/>
<dbReference type="InterPro" id="IPR002810">
    <property type="entry name" value="NfeD-like_C"/>
</dbReference>